<keyword evidence="10" id="KW-1185">Reference proteome</keyword>
<gene>
    <name evidence="9" type="ORF">E1269_10995</name>
</gene>
<dbReference type="Pfam" id="PF17389">
    <property type="entry name" value="Bac_rhamnosid6H"/>
    <property type="match status" value="1"/>
</dbReference>
<evidence type="ECO:0000259" key="8">
    <source>
        <dbReference type="Pfam" id="PF17390"/>
    </source>
</evidence>
<feature type="domain" description="Alpha-L-rhamnosidase concanavalin-like" evidence="5">
    <location>
        <begin position="317"/>
        <end position="431"/>
    </location>
</feature>
<feature type="domain" description="Bacterial alpha-L-rhamnosidase N-terminal" evidence="6">
    <location>
        <begin position="137"/>
        <end position="304"/>
    </location>
</feature>
<evidence type="ECO:0000256" key="1">
    <source>
        <dbReference type="ARBA" id="ARBA00001445"/>
    </source>
</evidence>
<dbReference type="Proteomes" id="UP000294739">
    <property type="component" value="Unassembled WGS sequence"/>
</dbReference>
<evidence type="ECO:0000256" key="3">
    <source>
        <dbReference type="ARBA" id="ARBA00022801"/>
    </source>
</evidence>
<sequence>MASPTELRVEHLAVALGITVSRPRFSWRLPAGSRGQVGYQVRANGWDSGRIDSDQSVLVQYSGPPWRSGETVTWTVRVWTELGASDWATPASFELGLLEEADWLATWIEPSESAQERHQTPHPAHLLRGGFVVDQPVERARLYVTAHGIYECHLNGRRVGDLELTPGFTSYGATLQVQTYDVTDMLQPGENVLGAVLSDGWFRGQVGGARLSGHYGDAVALLAQLVLRSTNGDVVHFGTGPDWLSGFGAIRQADLIQGEVVDLRLDVPGWCTPGTRPSDWVPVRVAAHDFSRLCSSPSPPVRRIEELAPVAVIDRGDRQVVDFGQNFNGRIRLASSVRSGATLTFTHGEALGDDGDVTLENLAVSDPGNSNVSYEPEFANLALPFQTDSVTLAGADVVYEPRHTTHGFRYVRLEGAEGLDAGHDLTGVVVHTDLRRTGWFECSDERVNRLHEAAVWSLRSNVCDIPTDCPTRERAGWTGDWQIFVSTAAFLYDVAGFSVKWLRDLAVEQRSSGAVNHCVPNTLSDAIVEKFGVAHGAAGWGDAAVLVPWEVYRAYGDQELLREQWTSMAAWVEFAADAARSARHPTRTATRPVPAPHDQFLWDTGFHWGEWLEPDGTGTGSAGVDDLREADHGDVATAYLHLSARRLGDMAEVLGNRLEKTHYHALAEATRKAWMTEFFRPDGALTRDTQAAHVRALAFGLVPPTARTKAVRRLVELVRAAGTHPGTGFLATPYLLPVLADHGQLDLAYELLLQDTEPSWLTMIDRGATTIWEAWNGIDTTGEAHLSLNHYSKGAVISFLHRHVAGIQLLDDGPAYRRFQIVPQPGGGLTWARAVHVSPYGRIESSWVLDGERFTVNVLVPAGTTADVVLPCGKRIEFVQGEATFDSPLANARGGKGHRARSSSFTQRRAEEAL</sequence>
<dbReference type="Pfam" id="PF05592">
    <property type="entry name" value="Bac_rhamnosid"/>
    <property type="match status" value="1"/>
</dbReference>
<protein>
    <recommendedName>
        <fullName evidence="2">alpha-L-rhamnosidase</fullName>
        <ecNumber evidence="2">3.2.1.40</ecNumber>
    </recommendedName>
</protein>
<reference evidence="9 10" key="1">
    <citation type="submission" date="2019-03" db="EMBL/GenBank/DDBJ databases">
        <title>Draft genome sequences of novel Actinobacteria.</title>
        <authorList>
            <person name="Sahin N."/>
            <person name="Ay H."/>
            <person name="Saygin H."/>
        </authorList>
    </citation>
    <scope>NUCLEOTIDE SEQUENCE [LARGE SCALE GENOMIC DNA]</scope>
    <source>
        <strain evidence="9 10">5K138</strain>
    </source>
</reference>
<dbReference type="InterPro" id="IPR008928">
    <property type="entry name" value="6-hairpin_glycosidase_sf"/>
</dbReference>
<evidence type="ECO:0000256" key="2">
    <source>
        <dbReference type="ARBA" id="ARBA00012652"/>
    </source>
</evidence>
<dbReference type="EC" id="3.2.1.40" evidence="2"/>
<dbReference type="SUPFAM" id="SSF48208">
    <property type="entry name" value="Six-hairpin glycosidases"/>
    <property type="match status" value="1"/>
</dbReference>
<dbReference type="PANTHER" id="PTHR33307:SF6">
    <property type="entry name" value="ALPHA-RHAMNOSIDASE (EUROFUNG)-RELATED"/>
    <property type="match status" value="1"/>
</dbReference>
<organism evidence="9 10">
    <name type="scientific">Jiangella asiatica</name>
    <dbReference type="NCBI Taxonomy" id="2530372"/>
    <lineage>
        <taxon>Bacteria</taxon>
        <taxon>Bacillati</taxon>
        <taxon>Actinomycetota</taxon>
        <taxon>Actinomycetes</taxon>
        <taxon>Jiangellales</taxon>
        <taxon>Jiangellaceae</taxon>
        <taxon>Jiangella</taxon>
    </lineage>
</organism>
<dbReference type="GO" id="GO:0005975">
    <property type="term" value="P:carbohydrate metabolic process"/>
    <property type="evidence" value="ECO:0007669"/>
    <property type="project" value="InterPro"/>
</dbReference>
<feature type="region of interest" description="Disordered" evidence="4">
    <location>
        <begin position="889"/>
        <end position="914"/>
    </location>
</feature>
<proteinExistence type="predicted"/>
<keyword evidence="3" id="KW-0378">Hydrolase</keyword>
<dbReference type="InterPro" id="IPR008902">
    <property type="entry name" value="Rhamnosid_concanavalin"/>
</dbReference>
<dbReference type="InterPro" id="IPR016007">
    <property type="entry name" value="Alpha_rhamnosid"/>
</dbReference>
<evidence type="ECO:0000256" key="4">
    <source>
        <dbReference type="SAM" id="MobiDB-lite"/>
    </source>
</evidence>
<dbReference type="InterPro" id="IPR012341">
    <property type="entry name" value="6hp_glycosidase-like_sf"/>
</dbReference>
<dbReference type="PANTHER" id="PTHR33307">
    <property type="entry name" value="ALPHA-RHAMNOSIDASE (EUROFUNG)"/>
    <property type="match status" value="1"/>
</dbReference>
<dbReference type="Pfam" id="PF25788">
    <property type="entry name" value="Ig_Rha78A_N"/>
    <property type="match status" value="1"/>
</dbReference>
<dbReference type="InterPro" id="IPR013737">
    <property type="entry name" value="Bac_rhamnosid_N"/>
</dbReference>
<accession>A0A4R5DFD5</accession>
<dbReference type="InParanoid" id="A0A4R5DFD5"/>
<evidence type="ECO:0000313" key="10">
    <source>
        <dbReference type="Proteomes" id="UP000294739"/>
    </source>
</evidence>
<feature type="domain" description="Alpha-L-rhamnosidase C-terminal" evidence="8">
    <location>
        <begin position="806"/>
        <end position="879"/>
    </location>
</feature>
<dbReference type="RefSeq" id="WP_131894325.1">
    <property type="nucleotide sequence ID" value="NZ_SMKZ01000013.1"/>
</dbReference>
<evidence type="ECO:0000259" key="6">
    <source>
        <dbReference type="Pfam" id="PF08531"/>
    </source>
</evidence>
<dbReference type="EMBL" id="SMKZ01000013">
    <property type="protein sequence ID" value="TDE10601.1"/>
    <property type="molecule type" value="Genomic_DNA"/>
</dbReference>
<dbReference type="Gene3D" id="2.60.40.10">
    <property type="entry name" value="Immunoglobulins"/>
    <property type="match status" value="1"/>
</dbReference>
<dbReference type="Pfam" id="PF17390">
    <property type="entry name" value="Bac_rhamnosid_C"/>
    <property type="match status" value="1"/>
</dbReference>
<feature type="domain" description="Alpha-L-rhamnosidase six-hairpin glycosidase" evidence="7">
    <location>
        <begin position="435"/>
        <end position="804"/>
    </location>
</feature>
<dbReference type="Gene3D" id="1.50.10.10">
    <property type="match status" value="1"/>
</dbReference>
<dbReference type="PIRSF" id="PIRSF010631">
    <property type="entry name" value="A-rhamnsds"/>
    <property type="match status" value="1"/>
</dbReference>
<dbReference type="AlphaFoldDB" id="A0A4R5DFD5"/>
<evidence type="ECO:0000313" key="9">
    <source>
        <dbReference type="EMBL" id="TDE10601.1"/>
    </source>
</evidence>
<comment type="catalytic activity">
    <reaction evidence="1">
        <text>Hydrolysis of terminal non-reducing alpha-L-rhamnose residues in alpha-L-rhamnosides.</text>
        <dbReference type="EC" id="3.2.1.40"/>
    </reaction>
</comment>
<evidence type="ECO:0000259" key="5">
    <source>
        <dbReference type="Pfam" id="PF05592"/>
    </source>
</evidence>
<dbReference type="InterPro" id="IPR035398">
    <property type="entry name" value="Bac_rhamnosid_C"/>
</dbReference>
<dbReference type="InterPro" id="IPR013783">
    <property type="entry name" value="Ig-like_fold"/>
</dbReference>
<comment type="caution">
    <text evidence="9">The sequence shown here is derived from an EMBL/GenBank/DDBJ whole genome shotgun (WGS) entry which is preliminary data.</text>
</comment>
<dbReference type="Pfam" id="PF08531">
    <property type="entry name" value="Bac_rhamnosid_N"/>
    <property type="match status" value="1"/>
</dbReference>
<evidence type="ECO:0000259" key="7">
    <source>
        <dbReference type="Pfam" id="PF17389"/>
    </source>
</evidence>
<dbReference type="OrthoDB" id="9761045at2"/>
<dbReference type="Gene3D" id="2.60.420.10">
    <property type="entry name" value="Maltose phosphorylase, domain 3"/>
    <property type="match status" value="1"/>
</dbReference>
<name>A0A4R5DFD5_9ACTN</name>
<dbReference type="InterPro" id="IPR035396">
    <property type="entry name" value="Bac_rhamnosid6H"/>
</dbReference>
<dbReference type="GO" id="GO:0030596">
    <property type="term" value="F:alpha-L-rhamnosidase activity"/>
    <property type="evidence" value="ECO:0007669"/>
    <property type="project" value="UniProtKB-EC"/>
</dbReference>
<dbReference type="Gene3D" id="2.60.120.260">
    <property type="entry name" value="Galactose-binding domain-like"/>
    <property type="match status" value="2"/>
</dbReference>